<evidence type="ECO:0000259" key="10">
    <source>
        <dbReference type="PROSITE" id="PS51379"/>
    </source>
</evidence>
<dbReference type="InterPro" id="IPR017896">
    <property type="entry name" value="4Fe4S_Fe-S-bd"/>
</dbReference>
<evidence type="ECO:0000256" key="8">
    <source>
        <dbReference type="ARBA" id="ARBA00023014"/>
    </source>
</evidence>
<keyword evidence="3 9" id="KW-0819">tRNA processing</keyword>
<comment type="catalytic activity">
    <reaction evidence="9">
        <text>epoxyqueuosine(34) in tRNA + AH2 = queuosine(34) in tRNA + A + H2O</text>
        <dbReference type="Rhea" id="RHEA:32159"/>
        <dbReference type="Rhea" id="RHEA-COMP:18571"/>
        <dbReference type="Rhea" id="RHEA-COMP:18582"/>
        <dbReference type="ChEBI" id="CHEBI:13193"/>
        <dbReference type="ChEBI" id="CHEBI:15377"/>
        <dbReference type="ChEBI" id="CHEBI:17499"/>
        <dbReference type="ChEBI" id="CHEBI:194431"/>
        <dbReference type="ChEBI" id="CHEBI:194443"/>
        <dbReference type="EC" id="1.17.99.6"/>
    </reaction>
</comment>
<comment type="subunit">
    <text evidence="9">Monomer.</text>
</comment>
<dbReference type="HAMAP" id="MF_00916">
    <property type="entry name" value="QueG"/>
    <property type="match status" value="1"/>
</dbReference>
<keyword evidence="4 9" id="KW-0479">Metal-binding</keyword>
<accession>W7XYC7</accession>
<feature type="binding site" evidence="9">
    <location>
        <position position="241"/>
    </location>
    <ligand>
        <name>[4Fe-4S] cluster</name>
        <dbReference type="ChEBI" id="CHEBI:49883"/>
        <label>2</label>
    </ligand>
</feature>
<feature type="binding site" evidence="9">
    <location>
        <position position="244"/>
    </location>
    <ligand>
        <name>[4Fe-4S] cluster</name>
        <dbReference type="ChEBI" id="CHEBI:49883"/>
        <label>2</label>
    </ligand>
</feature>
<comment type="function">
    <text evidence="9">Catalyzes the conversion of epoxyqueuosine (oQ) to queuosine (Q), which is a hypermodified base found in the wobble positions of tRNA(Asp), tRNA(Asn), tRNA(His) and tRNA(Tyr).</text>
</comment>
<feature type="binding site" evidence="9">
    <location>
        <position position="191"/>
    </location>
    <ligand>
        <name>[4Fe-4S] cluster</name>
        <dbReference type="ChEBI" id="CHEBI:49883"/>
        <label>1</label>
    </ligand>
</feature>
<comment type="similarity">
    <text evidence="9">Belongs to the QueG family.</text>
</comment>
<dbReference type="STRING" id="869213.GCA_000517085_04376"/>
<comment type="caution">
    <text evidence="11">The sequence shown here is derived from an EMBL/GenBank/DDBJ whole genome shotgun (WGS) entry which is preliminary data.</text>
</comment>
<keyword evidence="2 9" id="KW-0963">Cytoplasm</keyword>
<keyword evidence="1 9" id="KW-0004">4Fe-4S</keyword>
<dbReference type="eggNOG" id="COG1600">
    <property type="taxonomic scope" value="Bacteria"/>
</dbReference>
<dbReference type="PANTHER" id="PTHR30002:SF4">
    <property type="entry name" value="EPOXYQUEUOSINE REDUCTASE"/>
    <property type="match status" value="1"/>
</dbReference>
<dbReference type="GO" id="GO:0051539">
    <property type="term" value="F:4 iron, 4 sulfur cluster binding"/>
    <property type="evidence" value="ECO:0007669"/>
    <property type="project" value="UniProtKB-KW"/>
</dbReference>
<dbReference type="PANTHER" id="PTHR30002">
    <property type="entry name" value="EPOXYQUEUOSINE REDUCTASE"/>
    <property type="match status" value="1"/>
</dbReference>
<feature type="binding site" evidence="9">
    <location>
        <position position="214"/>
    </location>
    <ligand>
        <name>[4Fe-4S] cluster</name>
        <dbReference type="ChEBI" id="CHEBI:49883"/>
        <label>2</label>
    </ligand>
</feature>
<organism evidence="11 12">
    <name type="scientific">Saccharicrinis fermentans DSM 9555 = JCM 21142</name>
    <dbReference type="NCBI Taxonomy" id="869213"/>
    <lineage>
        <taxon>Bacteria</taxon>
        <taxon>Pseudomonadati</taxon>
        <taxon>Bacteroidota</taxon>
        <taxon>Bacteroidia</taxon>
        <taxon>Marinilabiliales</taxon>
        <taxon>Marinilabiliaceae</taxon>
        <taxon>Saccharicrinis</taxon>
    </lineage>
</organism>
<dbReference type="OrthoDB" id="9784571at2"/>
<name>W7XYC7_9BACT</name>
<feature type="binding site" evidence="9">
    <location>
        <position position="134"/>
    </location>
    <ligand>
        <name>cob(II)alamin</name>
        <dbReference type="ChEBI" id="CHEBI:16304"/>
    </ligand>
</feature>
<evidence type="ECO:0000256" key="9">
    <source>
        <dbReference type="HAMAP-Rule" id="MF_00916"/>
    </source>
</evidence>
<dbReference type="PROSITE" id="PS00198">
    <property type="entry name" value="4FE4S_FER_1"/>
    <property type="match status" value="1"/>
</dbReference>
<dbReference type="Proteomes" id="UP000019402">
    <property type="component" value="Unassembled WGS sequence"/>
</dbReference>
<dbReference type="GO" id="GO:0031419">
    <property type="term" value="F:cobalamin binding"/>
    <property type="evidence" value="ECO:0007669"/>
    <property type="project" value="UniProtKB-KW"/>
</dbReference>
<feature type="binding site" evidence="9">
    <location>
        <position position="223"/>
    </location>
    <ligand>
        <name>tRNA</name>
        <dbReference type="ChEBI" id="CHEBI:17843"/>
    </ligand>
</feature>
<comment type="caution">
    <text evidence="9">Lacks conserved residue(s) required for the propagation of feature annotation.</text>
</comment>
<evidence type="ECO:0000256" key="7">
    <source>
        <dbReference type="ARBA" id="ARBA00023004"/>
    </source>
</evidence>
<evidence type="ECO:0000256" key="6">
    <source>
        <dbReference type="ARBA" id="ARBA00023002"/>
    </source>
</evidence>
<gene>
    <name evidence="9" type="primary">queG</name>
    <name evidence="11" type="ORF">JCM21142_52273</name>
</gene>
<dbReference type="Pfam" id="PF13484">
    <property type="entry name" value="Fer4_16"/>
    <property type="match status" value="1"/>
</dbReference>
<comment type="cofactor">
    <cofactor evidence="9">
        <name>cob(II)alamin</name>
        <dbReference type="ChEBI" id="CHEBI:16304"/>
    </cofactor>
</comment>
<evidence type="ECO:0000313" key="12">
    <source>
        <dbReference type="Proteomes" id="UP000019402"/>
    </source>
</evidence>
<dbReference type="NCBIfam" id="TIGR00276">
    <property type="entry name" value="tRNA epoxyqueuosine(34) reductase QueG"/>
    <property type="match status" value="1"/>
</dbReference>
<comment type="pathway">
    <text evidence="9">tRNA modification; tRNA-queuosine biosynthesis.</text>
</comment>
<protein>
    <recommendedName>
        <fullName evidence="9">Epoxyqueuosine reductase</fullName>
        <ecNumber evidence="9">1.17.99.6</ecNumber>
    </recommendedName>
    <alternativeName>
        <fullName evidence="9">Queuosine biosynthesis protein QueG</fullName>
    </alternativeName>
</protein>
<feature type="active site" description="Proton donor" evidence="9">
    <location>
        <position position="134"/>
    </location>
</feature>
<proteinExistence type="inferred from homology"/>
<keyword evidence="5 9" id="KW-0671">Queuosine biosynthesis</keyword>
<comment type="cofactor">
    <cofactor evidence="9">
        <name>[4Fe-4S] cluster</name>
        <dbReference type="ChEBI" id="CHEBI:49883"/>
    </cofactor>
    <text evidence="9">Binds 2 [4Fe-4S] clusters per monomer.</text>
</comment>
<dbReference type="GO" id="GO:0008616">
    <property type="term" value="P:tRNA queuosine(34) biosynthetic process"/>
    <property type="evidence" value="ECO:0007669"/>
    <property type="project" value="UniProtKB-UniRule"/>
</dbReference>
<dbReference type="InterPro" id="IPR013542">
    <property type="entry name" value="QueG_DUF1730"/>
</dbReference>
<feature type="binding site" evidence="9">
    <location>
        <position position="155"/>
    </location>
    <ligand>
        <name>cob(II)alamin</name>
        <dbReference type="ChEBI" id="CHEBI:16304"/>
    </ligand>
</feature>
<feature type="binding site" evidence="9">
    <location>
        <position position="169"/>
    </location>
    <ligand>
        <name>cob(II)alamin</name>
        <dbReference type="ChEBI" id="CHEBI:16304"/>
    </ligand>
</feature>
<dbReference type="Gene3D" id="3.30.70.20">
    <property type="match status" value="1"/>
</dbReference>
<dbReference type="SUPFAM" id="SSF46548">
    <property type="entry name" value="alpha-helical ferredoxin"/>
    <property type="match status" value="1"/>
</dbReference>
<feature type="binding site" evidence="9">
    <location>
        <position position="194"/>
    </location>
    <ligand>
        <name>[4Fe-4S] cluster</name>
        <dbReference type="ChEBI" id="CHEBI:49883"/>
        <label>1</label>
    </ligand>
</feature>
<dbReference type="GO" id="GO:0052693">
    <property type="term" value="F:epoxyqueuosine reductase activity"/>
    <property type="evidence" value="ECO:0007669"/>
    <property type="project" value="UniProtKB-UniRule"/>
</dbReference>
<dbReference type="GO" id="GO:0005737">
    <property type="term" value="C:cytoplasm"/>
    <property type="evidence" value="ECO:0007669"/>
    <property type="project" value="UniProtKB-SubCell"/>
</dbReference>
<feature type="binding site" evidence="9">
    <location>
        <position position="248"/>
    </location>
    <ligand>
        <name>[4Fe-4S] cluster</name>
        <dbReference type="ChEBI" id="CHEBI:49883"/>
        <label>1</label>
    </ligand>
</feature>
<keyword evidence="6 9" id="KW-0560">Oxidoreductase</keyword>
<feature type="binding site" evidence="9">
    <location>
        <position position="216"/>
    </location>
    <ligand>
        <name>cob(II)alamin</name>
        <dbReference type="ChEBI" id="CHEBI:16304"/>
    </ligand>
</feature>
<evidence type="ECO:0000256" key="3">
    <source>
        <dbReference type="ARBA" id="ARBA00022694"/>
    </source>
</evidence>
<reference evidence="11 12" key="1">
    <citation type="journal article" date="2014" name="Genome Announc.">
        <title>Draft Genome Sequence of Cytophaga fermentans JCM 21142T, a Facultative Anaerobe Isolated from Marine Mud.</title>
        <authorList>
            <person name="Starns D."/>
            <person name="Oshima K."/>
            <person name="Suda W."/>
            <person name="Iino T."/>
            <person name="Yuki M."/>
            <person name="Inoue J."/>
            <person name="Kitamura K."/>
            <person name="Iida T."/>
            <person name="Darby A."/>
            <person name="Hattori M."/>
            <person name="Ohkuma M."/>
        </authorList>
    </citation>
    <scope>NUCLEOTIDE SEQUENCE [LARGE SCALE GENOMIC DNA]</scope>
    <source>
        <strain evidence="11 12">JCM 21142</strain>
    </source>
</reference>
<feature type="domain" description="4Fe-4S ferredoxin-type" evidence="10">
    <location>
        <begin position="179"/>
        <end position="208"/>
    </location>
</feature>
<keyword evidence="7 9" id="KW-0408">Iron</keyword>
<dbReference type="AlphaFoldDB" id="W7XYC7"/>
<keyword evidence="9" id="KW-0170">Cobalt</keyword>
<comment type="subcellular location">
    <subcellularLocation>
        <location evidence="9">Cytoplasm</location>
    </subcellularLocation>
</comment>
<dbReference type="InterPro" id="IPR017900">
    <property type="entry name" value="4Fe4S_Fe_S_CS"/>
</dbReference>
<dbReference type="GO" id="GO:0046872">
    <property type="term" value="F:metal ion binding"/>
    <property type="evidence" value="ECO:0007669"/>
    <property type="project" value="UniProtKB-KW"/>
</dbReference>
<evidence type="ECO:0000256" key="1">
    <source>
        <dbReference type="ARBA" id="ARBA00022485"/>
    </source>
</evidence>
<evidence type="ECO:0000256" key="2">
    <source>
        <dbReference type="ARBA" id="ARBA00022490"/>
    </source>
</evidence>
<evidence type="ECO:0000256" key="4">
    <source>
        <dbReference type="ARBA" id="ARBA00022723"/>
    </source>
</evidence>
<feature type="binding site" evidence="9">
    <location>
        <position position="188"/>
    </location>
    <ligand>
        <name>[4Fe-4S] cluster</name>
        <dbReference type="ChEBI" id="CHEBI:49883"/>
        <label>1</label>
    </ligand>
</feature>
<keyword evidence="8 9" id="KW-0411">Iron-sulfur</keyword>
<feature type="binding site" evidence="9">
    <location>
        <position position="61"/>
    </location>
    <ligand>
        <name>cob(II)alamin</name>
        <dbReference type="ChEBI" id="CHEBI:16304"/>
    </ligand>
</feature>
<keyword evidence="9" id="KW-0846">Cobalamin</keyword>
<evidence type="ECO:0000256" key="5">
    <source>
        <dbReference type="ARBA" id="ARBA00022785"/>
    </source>
</evidence>
<evidence type="ECO:0000313" key="11">
    <source>
        <dbReference type="EMBL" id="GAF03595.1"/>
    </source>
</evidence>
<dbReference type="Pfam" id="PF08331">
    <property type="entry name" value="QueG_DUF1730"/>
    <property type="match status" value="1"/>
</dbReference>
<feature type="binding site" evidence="9">
    <location>
        <position position="198"/>
    </location>
    <ligand>
        <name>[4Fe-4S] cluster</name>
        <dbReference type="ChEBI" id="CHEBI:49883"/>
        <label>2</label>
    </ligand>
</feature>
<keyword evidence="12" id="KW-1185">Reference proteome</keyword>
<feature type="binding site" evidence="9">
    <location>
        <begin position="241"/>
        <end position="242"/>
    </location>
    <ligand>
        <name>cob(II)alamin</name>
        <dbReference type="ChEBI" id="CHEBI:16304"/>
    </ligand>
</feature>
<dbReference type="UniPathway" id="UPA00392"/>
<dbReference type="PROSITE" id="PS51379">
    <property type="entry name" value="4FE4S_FER_2"/>
    <property type="match status" value="1"/>
</dbReference>
<dbReference type="InterPro" id="IPR004453">
    <property type="entry name" value="QueG"/>
</dbReference>
<feature type="binding site" evidence="9">
    <location>
        <position position="158"/>
    </location>
    <ligand>
        <name>cob(II)alamin</name>
        <dbReference type="ChEBI" id="CHEBI:16304"/>
    </ligand>
</feature>
<dbReference type="RefSeq" id="WP_027473606.1">
    <property type="nucleotide sequence ID" value="NZ_BAMD01000026.1"/>
</dbReference>
<dbReference type="EC" id="1.17.99.6" evidence="9"/>
<sequence>MDVLKGTYSQLIESKAKDLGFDACGFTQAEELTAEKEILKKWLDNHMHGNMHYMANHFEKRVNPSKLVEGAKTVIVLLTNYTPKEKQSHPDAPIIARYAYGQDYHYVIKDQLKQLYSYIKDEIYPSLEGRYFVDSAPVLERSLAVRAGLGWIGKNTHLIHKKLGSYVFISELIINLTLPPSEPIKEACGGCTRCIDACPTQALTSPQTLDARKCISYLTIENKESIPQEFSGKMENRVFGCDICQEVCPWTWKSRPHTNEKLKAVTKILELTKERWQELTAEEFSEIFRKSAVKRAKYTGLKRNIEFLLSKK</sequence>
<dbReference type="EMBL" id="BAMD01000026">
    <property type="protein sequence ID" value="GAF03595.1"/>
    <property type="molecule type" value="Genomic_DNA"/>
</dbReference>